<organism evidence="2 3">
    <name type="scientific">Lithospermum erythrorhizon</name>
    <name type="common">Purple gromwell</name>
    <name type="synonym">Lithospermum officinale var. erythrorhizon</name>
    <dbReference type="NCBI Taxonomy" id="34254"/>
    <lineage>
        <taxon>Eukaryota</taxon>
        <taxon>Viridiplantae</taxon>
        <taxon>Streptophyta</taxon>
        <taxon>Embryophyta</taxon>
        <taxon>Tracheophyta</taxon>
        <taxon>Spermatophyta</taxon>
        <taxon>Magnoliopsida</taxon>
        <taxon>eudicotyledons</taxon>
        <taxon>Gunneridae</taxon>
        <taxon>Pentapetalae</taxon>
        <taxon>asterids</taxon>
        <taxon>lamiids</taxon>
        <taxon>Boraginales</taxon>
        <taxon>Boraginaceae</taxon>
        <taxon>Boraginoideae</taxon>
        <taxon>Lithospermeae</taxon>
        <taxon>Lithospermum</taxon>
    </lineage>
</organism>
<dbReference type="Proteomes" id="UP001454036">
    <property type="component" value="Unassembled WGS sequence"/>
</dbReference>
<dbReference type="EMBL" id="BAABME010004968">
    <property type="protein sequence ID" value="GAA0164149.1"/>
    <property type="molecule type" value="Genomic_DNA"/>
</dbReference>
<comment type="caution">
    <text evidence="2">The sequence shown here is derived from an EMBL/GenBank/DDBJ whole genome shotgun (WGS) entry which is preliminary data.</text>
</comment>
<evidence type="ECO:0000313" key="2">
    <source>
        <dbReference type="EMBL" id="GAA0164149.1"/>
    </source>
</evidence>
<accession>A0AAV3QJ78</accession>
<name>A0AAV3QJ78_LITER</name>
<proteinExistence type="predicted"/>
<reference evidence="2 3" key="1">
    <citation type="submission" date="2024-01" db="EMBL/GenBank/DDBJ databases">
        <title>The complete chloroplast genome sequence of Lithospermum erythrorhizon: insights into the phylogenetic relationship among Boraginaceae species and the maternal lineages of purple gromwells.</title>
        <authorList>
            <person name="Okada T."/>
            <person name="Watanabe K."/>
        </authorList>
    </citation>
    <scope>NUCLEOTIDE SEQUENCE [LARGE SCALE GENOMIC DNA]</scope>
</reference>
<keyword evidence="3" id="KW-1185">Reference proteome</keyword>
<evidence type="ECO:0000313" key="3">
    <source>
        <dbReference type="Proteomes" id="UP001454036"/>
    </source>
</evidence>
<sequence length="91" mass="10629">MTCYYETHSDDDTDGENEDTKDTEDIVTPTVTHNVHNDSEDEGEITEEELMENYQMLFDKWSKLTKGYTLKEVERQKLAHANSILLKIVEE</sequence>
<feature type="region of interest" description="Disordered" evidence="1">
    <location>
        <begin position="1"/>
        <end position="25"/>
    </location>
</feature>
<protein>
    <submittedName>
        <fullName evidence="2">Uncharacterized protein</fullName>
    </submittedName>
</protein>
<evidence type="ECO:0000256" key="1">
    <source>
        <dbReference type="SAM" id="MobiDB-lite"/>
    </source>
</evidence>
<gene>
    <name evidence="2" type="ORF">LIER_19854</name>
</gene>
<dbReference type="AlphaFoldDB" id="A0AAV3QJ78"/>